<keyword evidence="1" id="KW-0472">Membrane</keyword>
<evidence type="ECO:0000313" key="2">
    <source>
        <dbReference type="EMBL" id="QGG96791.1"/>
    </source>
</evidence>
<proteinExistence type="predicted"/>
<name>A0A5Q2RQF4_9ACTN</name>
<evidence type="ECO:0000313" key="3">
    <source>
        <dbReference type="Proteomes" id="UP000334019"/>
    </source>
</evidence>
<feature type="transmembrane region" description="Helical" evidence="1">
    <location>
        <begin position="36"/>
        <end position="57"/>
    </location>
</feature>
<dbReference type="RefSeq" id="WP_153760894.1">
    <property type="nucleotide sequence ID" value="NZ_CP045851.1"/>
</dbReference>
<protein>
    <submittedName>
        <fullName evidence="2">Uncharacterized protein</fullName>
    </submittedName>
</protein>
<keyword evidence="1" id="KW-0812">Transmembrane</keyword>
<keyword evidence="3" id="KW-1185">Reference proteome</keyword>
<keyword evidence="1" id="KW-1133">Transmembrane helix</keyword>
<gene>
    <name evidence="2" type="ORF">GH723_17745</name>
</gene>
<reference evidence="2 3" key="1">
    <citation type="submission" date="2019-11" db="EMBL/GenBank/DDBJ databases">
        <authorList>
            <person name="He Y."/>
        </authorList>
    </citation>
    <scope>NUCLEOTIDE SEQUENCE [LARGE SCALE GENOMIC DNA]</scope>
    <source>
        <strain evidence="2 3">SCSIO 58843</strain>
    </source>
</reference>
<accession>A0A5Q2RQF4</accession>
<organism evidence="2 3">
    <name type="scientific">Actinomarinicola tropica</name>
    <dbReference type="NCBI Taxonomy" id="2789776"/>
    <lineage>
        <taxon>Bacteria</taxon>
        <taxon>Bacillati</taxon>
        <taxon>Actinomycetota</taxon>
        <taxon>Acidimicrobiia</taxon>
        <taxon>Acidimicrobiales</taxon>
        <taxon>Iamiaceae</taxon>
        <taxon>Actinomarinicola</taxon>
    </lineage>
</organism>
<dbReference type="EMBL" id="CP045851">
    <property type="protein sequence ID" value="QGG96791.1"/>
    <property type="molecule type" value="Genomic_DNA"/>
</dbReference>
<dbReference type="Proteomes" id="UP000334019">
    <property type="component" value="Chromosome"/>
</dbReference>
<dbReference type="AlphaFoldDB" id="A0A5Q2RQF4"/>
<sequence length="75" mass="7942">MRSGSIGASILLIAVGAVMAYAVTVDTEGFNINTAGVILMVVGAIGLVVSLISMFVANDRVDTHTETRYVERDRL</sequence>
<evidence type="ECO:0000256" key="1">
    <source>
        <dbReference type="SAM" id="Phobius"/>
    </source>
</evidence>
<dbReference type="KEGG" id="atq:GH723_17745"/>